<dbReference type="AlphaFoldDB" id="A0A0E9S138"/>
<dbReference type="GO" id="GO:0005509">
    <property type="term" value="F:calcium ion binding"/>
    <property type="evidence" value="ECO:0007669"/>
    <property type="project" value="InterPro"/>
</dbReference>
<reference evidence="4" key="1">
    <citation type="submission" date="2014-11" db="EMBL/GenBank/DDBJ databases">
        <authorList>
            <person name="Amaro Gonzalez C."/>
        </authorList>
    </citation>
    <scope>NUCLEOTIDE SEQUENCE</scope>
</reference>
<dbReference type="EMBL" id="GBXM01074212">
    <property type="protein sequence ID" value="JAH34365.1"/>
    <property type="molecule type" value="Transcribed_RNA"/>
</dbReference>
<protein>
    <recommendedName>
        <fullName evidence="5">Cadherin domain-containing protein</fullName>
    </recommendedName>
</protein>
<evidence type="ECO:0000256" key="2">
    <source>
        <dbReference type="ARBA" id="ARBA00023136"/>
    </source>
</evidence>
<dbReference type="InterPro" id="IPR020894">
    <property type="entry name" value="Cadherin_CS"/>
</dbReference>
<name>A0A0E9S138_ANGAN</name>
<proteinExistence type="predicted"/>
<dbReference type="GO" id="GO:0009653">
    <property type="term" value="P:anatomical structure morphogenesis"/>
    <property type="evidence" value="ECO:0007669"/>
    <property type="project" value="UniProtKB-ARBA"/>
</dbReference>
<accession>A0A0E9S138</accession>
<dbReference type="PANTHER" id="PTHR24028">
    <property type="entry name" value="CADHERIN-87A"/>
    <property type="match status" value="1"/>
</dbReference>
<comment type="subcellular location">
    <subcellularLocation>
        <location evidence="1">Membrane</location>
    </subcellularLocation>
</comment>
<keyword evidence="3" id="KW-0325">Glycoprotein</keyword>
<sequence>MVLENPMELFSITVEILDINDNSPVFSTKEITLDISELVVIGAHFIFRRRRGC</sequence>
<dbReference type="InterPro" id="IPR050174">
    <property type="entry name" value="Protocadherin/Cadherin-CA"/>
</dbReference>
<reference evidence="4" key="2">
    <citation type="journal article" date="2015" name="Fish Shellfish Immunol.">
        <title>Early steps in the European eel (Anguilla anguilla)-Vibrio vulnificus interaction in the gills: Role of the RtxA13 toxin.</title>
        <authorList>
            <person name="Callol A."/>
            <person name="Pajuelo D."/>
            <person name="Ebbesson L."/>
            <person name="Teles M."/>
            <person name="MacKenzie S."/>
            <person name="Amaro C."/>
        </authorList>
    </citation>
    <scope>NUCLEOTIDE SEQUENCE</scope>
</reference>
<evidence type="ECO:0000256" key="3">
    <source>
        <dbReference type="ARBA" id="ARBA00023180"/>
    </source>
</evidence>
<keyword evidence="2" id="KW-0472">Membrane</keyword>
<dbReference type="InterPro" id="IPR015919">
    <property type="entry name" value="Cadherin-like_sf"/>
</dbReference>
<organism evidence="4">
    <name type="scientific">Anguilla anguilla</name>
    <name type="common">European freshwater eel</name>
    <name type="synonym">Muraena anguilla</name>
    <dbReference type="NCBI Taxonomy" id="7936"/>
    <lineage>
        <taxon>Eukaryota</taxon>
        <taxon>Metazoa</taxon>
        <taxon>Chordata</taxon>
        <taxon>Craniata</taxon>
        <taxon>Vertebrata</taxon>
        <taxon>Euteleostomi</taxon>
        <taxon>Actinopterygii</taxon>
        <taxon>Neopterygii</taxon>
        <taxon>Teleostei</taxon>
        <taxon>Anguilliformes</taxon>
        <taxon>Anguillidae</taxon>
        <taxon>Anguilla</taxon>
    </lineage>
</organism>
<evidence type="ECO:0000256" key="1">
    <source>
        <dbReference type="ARBA" id="ARBA00004370"/>
    </source>
</evidence>
<dbReference type="GO" id="GO:0007155">
    <property type="term" value="P:cell adhesion"/>
    <property type="evidence" value="ECO:0007669"/>
    <property type="project" value="InterPro"/>
</dbReference>
<evidence type="ECO:0008006" key="5">
    <source>
        <dbReference type="Google" id="ProtNLM"/>
    </source>
</evidence>
<dbReference type="PANTHER" id="PTHR24028:SF296">
    <property type="entry name" value="PROTOCADHERIN 1 GAMMA 11 PRECURSOR-RELATED"/>
    <property type="match status" value="1"/>
</dbReference>
<dbReference type="GO" id="GO:0005886">
    <property type="term" value="C:plasma membrane"/>
    <property type="evidence" value="ECO:0007669"/>
    <property type="project" value="InterPro"/>
</dbReference>
<evidence type="ECO:0000313" key="4">
    <source>
        <dbReference type="EMBL" id="JAH34365.1"/>
    </source>
</evidence>
<dbReference type="PROSITE" id="PS00232">
    <property type="entry name" value="CADHERIN_1"/>
    <property type="match status" value="1"/>
</dbReference>
<dbReference type="SUPFAM" id="SSF49313">
    <property type="entry name" value="Cadherin-like"/>
    <property type="match status" value="1"/>
</dbReference>